<sequence length="61" mass="6857">MKQGGSLTVHGMSSMTFSHAAIYRYRAIKPSPSLSPLPGIKVKMSAFLHDHDWRDMNGQWP</sequence>
<name>A0A7T7HGK0_9HYPH</name>
<evidence type="ECO:0000313" key="2">
    <source>
        <dbReference type="Proteomes" id="UP000596083"/>
    </source>
</evidence>
<dbReference type="Proteomes" id="UP000596083">
    <property type="component" value="Chromosome"/>
</dbReference>
<accession>A0A7T7HGK0</accession>
<organism evidence="1 2">
    <name type="scientific">Martelella lutilitoris</name>
    <dbReference type="NCBI Taxonomy" id="2583532"/>
    <lineage>
        <taxon>Bacteria</taxon>
        <taxon>Pseudomonadati</taxon>
        <taxon>Pseudomonadota</taxon>
        <taxon>Alphaproteobacteria</taxon>
        <taxon>Hyphomicrobiales</taxon>
        <taxon>Aurantimonadaceae</taxon>
        <taxon>Martelella</taxon>
    </lineage>
</organism>
<dbReference type="RefSeq" id="WP_200333396.1">
    <property type="nucleotide sequence ID" value="NZ_CP066786.1"/>
</dbReference>
<protein>
    <submittedName>
        <fullName evidence="1">Uncharacterized protein</fullName>
    </submittedName>
</protein>
<gene>
    <name evidence="1" type="ORF">JET14_10505</name>
</gene>
<dbReference type="KEGG" id="mlut:JET14_10505"/>
<evidence type="ECO:0000313" key="1">
    <source>
        <dbReference type="EMBL" id="QQM28796.1"/>
    </source>
</evidence>
<dbReference type="EMBL" id="CP066786">
    <property type="protein sequence ID" value="QQM28796.1"/>
    <property type="molecule type" value="Genomic_DNA"/>
</dbReference>
<proteinExistence type="predicted"/>
<reference evidence="1 2" key="1">
    <citation type="submission" date="2020-12" db="EMBL/GenBank/DDBJ databases">
        <authorList>
            <person name="Zheng R.K."/>
            <person name="Sun C.M."/>
        </authorList>
    </citation>
    <scope>NUCLEOTIDE SEQUENCE [LARGE SCALE GENOMIC DNA]</scope>
    <source>
        <strain evidence="1 2">ZRK001</strain>
    </source>
</reference>
<dbReference type="AlphaFoldDB" id="A0A7T7HGK0"/>